<evidence type="ECO:0000313" key="10">
    <source>
        <dbReference type="Proteomes" id="UP000234849"/>
    </source>
</evidence>
<keyword evidence="6 7" id="KW-0472">Membrane</keyword>
<evidence type="ECO:0000256" key="2">
    <source>
        <dbReference type="ARBA" id="ARBA00007400"/>
    </source>
</evidence>
<evidence type="ECO:0000256" key="5">
    <source>
        <dbReference type="ARBA" id="ARBA00022989"/>
    </source>
</evidence>
<dbReference type="PANTHER" id="PTHR40074">
    <property type="entry name" value="O-ACETYLTRANSFERASE WECH"/>
    <property type="match status" value="1"/>
</dbReference>
<evidence type="ECO:0000256" key="7">
    <source>
        <dbReference type="SAM" id="Phobius"/>
    </source>
</evidence>
<reference evidence="9 10" key="1">
    <citation type="journal article" date="2017" name="Genome Med.">
        <title>A novel Ruminococcus gnavus clade enriched in inflammatory bowel disease patients.</title>
        <authorList>
            <person name="Hall A.B."/>
            <person name="Yassour M."/>
            <person name="Sauk J."/>
            <person name="Garner A."/>
            <person name="Jiang X."/>
            <person name="Arthur T."/>
            <person name="Lagoudas G.K."/>
            <person name="Vatanen T."/>
            <person name="Fornelos N."/>
            <person name="Wilson R."/>
            <person name="Bertha M."/>
            <person name="Cohen M."/>
            <person name="Garber J."/>
            <person name="Khalili H."/>
            <person name="Gevers D."/>
            <person name="Ananthakrishnan A.N."/>
            <person name="Kugathasan S."/>
            <person name="Lander E.S."/>
            <person name="Blainey P."/>
            <person name="Vlamakis H."/>
            <person name="Xavier R.J."/>
            <person name="Huttenhower C."/>
        </authorList>
    </citation>
    <scope>NUCLEOTIDE SEQUENCE [LARGE SCALE GENOMIC DNA]</scope>
    <source>
        <strain evidence="9 10">RJX1118</strain>
    </source>
</reference>
<comment type="subcellular location">
    <subcellularLocation>
        <location evidence="1">Cell membrane</location>
        <topology evidence="1">Multi-pass membrane protein</topology>
    </subcellularLocation>
</comment>
<evidence type="ECO:0000256" key="6">
    <source>
        <dbReference type="ARBA" id="ARBA00023136"/>
    </source>
</evidence>
<evidence type="ECO:0000259" key="8">
    <source>
        <dbReference type="Pfam" id="PF01757"/>
    </source>
</evidence>
<dbReference type="RefSeq" id="WP_101879092.1">
    <property type="nucleotide sequence ID" value="NZ_NIHM01000002.1"/>
</dbReference>
<accession>A0A2N5NLL5</accession>
<feature type="transmembrane region" description="Helical" evidence="7">
    <location>
        <begin position="166"/>
        <end position="186"/>
    </location>
</feature>
<dbReference type="Proteomes" id="UP000234849">
    <property type="component" value="Unassembled WGS sequence"/>
</dbReference>
<comment type="caution">
    <text evidence="9">The sequence shown here is derived from an EMBL/GenBank/DDBJ whole genome shotgun (WGS) entry which is preliminary data.</text>
</comment>
<feature type="transmembrane region" description="Helical" evidence="7">
    <location>
        <begin position="303"/>
        <end position="321"/>
    </location>
</feature>
<evidence type="ECO:0000256" key="3">
    <source>
        <dbReference type="ARBA" id="ARBA00022475"/>
    </source>
</evidence>
<feature type="transmembrane region" description="Helical" evidence="7">
    <location>
        <begin position="12"/>
        <end position="34"/>
    </location>
</feature>
<keyword evidence="3" id="KW-1003">Cell membrane</keyword>
<feature type="transmembrane region" description="Helical" evidence="7">
    <location>
        <begin position="246"/>
        <end position="265"/>
    </location>
</feature>
<feature type="transmembrane region" description="Helical" evidence="7">
    <location>
        <begin position="192"/>
        <end position="207"/>
    </location>
</feature>
<dbReference type="GO" id="GO:0009246">
    <property type="term" value="P:enterobacterial common antigen biosynthetic process"/>
    <property type="evidence" value="ECO:0007669"/>
    <property type="project" value="TreeGrafter"/>
</dbReference>
<feature type="domain" description="Acyltransferase 3" evidence="8">
    <location>
        <begin position="16"/>
        <end position="318"/>
    </location>
</feature>
<dbReference type="GO" id="GO:0016413">
    <property type="term" value="F:O-acetyltransferase activity"/>
    <property type="evidence" value="ECO:0007669"/>
    <property type="project" value="TreeGrafter"/>
</dbReference>
<gene>
    <name evidence="9" type="ORF">CDL18_02190</name>
</gene>
<keyword evidence="4 7" id="KW-0812">Transmembrane</keyword>
<evidence type="ECO:0000313" key="9">
    <source>
        <dbReference type="EMBL" id="PLT57791.1"/>
    </source>
</evidence>
<dbReference type="Pfam" id="PF01757">
    <property type="entry name" value="Acyl_transf_3"/>
    <property type="match status" value="1"/>
</dbReference>
<name>A0A2N5NLL5_MEDGN</name>
<feature type="transmembrane region" description="Helical" evidence="7">
    <location>
        <begin position="46"/>
        <end position="68"/>
    </location>
</feature>
<dbReference type="EMBL" id="NIHM01000002">
    <property type="protein sequence ID" value="PLT57791.1"/>
    <property type="molecule type" value="Genomic_DNA"/>
</dbReference>
<organism evidence="9 10">
    <name type="scientific">Mediterraneibacter gnavus</name>
    <name type="common">Ruminococcus gnavus</name>
    <dbReference type="NCBI Taxonomy" id="33038"/>
    <lineage>
        <taxon>Bacteria</taxon>
        <taxon>Bacillati</taxon>
        <taxon>Bacillota</taxon>
        <taxon>Clostridia</taxon>
        <taxon>Lachnospirales</taxon>
        <taxon>Lachnospiraceae</taxon>
        <taxon>Mediterraneibacter</taxon>
    </lineage>
</organism>
<dbReference type="PANTHER" id="PTHR40074:SF2">
    <property type="entry name" value="O-ACETYLTRANSFERASE WECH"/>
    <property type="match status" value="1"/>
</dbReference>
<feature type="transmembrane region" description="Helical" evidence="7">
    <location>
        <begin position="138"/>
        <end position="159"/>
    </location>
</feature>
<dbReference type="AlphaFoldDB" id="A0A2N5NLL5"/>
<comment type="similarity">
    <text evidence="2">Belongs to the acyltransferase 3 family.</text>
</comment>
<keyword evidence="5 7" id="KW-1133">Transmembrane helix</keyword>
<proteinExistence type="inferred from homology"/>
<feature type="transmembrane region" description="Helical" evidence="7">
    <location>
        <begin position="219"/>
        <end position="240"/>
    </location>
</feature>
<evidence type="ECO:0000256" key="4">
    <source>
        <dbReference type="ARBA" id="ARBA00022692"/>
    </source>
</evidence>
<feature type="transmembrane region" description="Helical" evidence="7">
    <location>
        <begin position="80"/>
        <end position="101"/>
    </location>
</feature>
<feature type="transmembrane region" description="Helical" evidence="7">
    <location>
        <begin position="277"/>
        <end position="297"/>
    </location>
</feature>
<sequence length="343" mass="40110">MMKEETFKNKILWYNFILCILVVCIHAQNMHIFIDPVTWINRSISFLVEQIACLAVPGFFMCSGYLFYRNLTWKKIPEKLKRRVVSLVIPFFIWNFLYYILHLTARKIPYLGQLFDTAVPFSLPEFINAVFFYKYNPVFWFMLYLILFSFLSPVIYGILKQKWIGLIVIFAVLILNFSAMLTPYLPINVNDVFSWSIYYLIGSYLGIHWKDAVTSKNPYIPALIFLVGSCISFIFTFVHIQTGWIYIYKICGAAFLWYLICMLPLPEARTWMKNTFLIYAVHQIMALFLNKVGNLAFGNSMYIGGFIFLMIPVIVTVFCHYTGNILSKYCPVIWKLISGGRQA</sequence>
<evidence type="ECO:0000256" key="1">
    <source>
        <dbReference type="ARBA" id="ARBA00004651"/>
    </source>
</evidence>
<dbReference type="InterPro" id="IPR002656">
    <property type="entry name" value="Acyl_transf_3_dom"/>
</dbReference>
<protein>
    <recommendedName>
        <fullName evidence="8">Acyltransferase 3 domain-containing protein</fullName>
    </recommendedName>
</protein>
<dbReference type="GO" id="GO:0005886">
    <property type="term" value="C:plasma membrane"/>
    <property type="evidence" value="ECO:0007669"/>
    <property type="project" value="UniProtKB-SubCell"/>
</dbReference>